<dbReference type="InterPro" id="IPR056513">
    <property type="entry name" value="INO80F"/>
</dbReference>
<name>A0A8K0UJW3_9AGAR</name>
<accession>A0A8K0UJW3</accession>
<dbReference type="OrthoDB" id="10070927at2759"/>
<sequence>MSRQHSPSPGGHPPQHMHSNQPYQLHAVASSSSASGANSNPNKQSQQKSKGFAPGITASAEDGKYQTKYKELKRKVKEIELDNDKLYLKLLLAKKNIRRMNLERAILYERLAAVPPTPGRPTHELPPELDPVFAPQHPQDHPRGLDVNDQALAQYLHTHPSARVVRGTDGRIVAIEDNPALDLPGQSSGAPPPHGIPLVRGFQHESGPGFDPQRPLPALPPGSGVPPPPPGSVHDTYGPSHPQQPHEPHISNSRSAGAHRDRDRELPPPAGWQAQEPPSARPPSNNSTSSHHHRDRSRHRHSHSHVHPHDIDPVSGGPIPPGPEHGGRLDTLPPVQHRSRRGSVSESEGRGRRHDLHDLAYQGHDHGHPHMQVTQSGGPGSPPRGHSPSASRSGRLHHHQRVGPGAHIHRERDAEYDRELYHAREIERVEEVERARDLRERMAMEEQELRSGTQWVREEQGGMSVPHGRSRSDTPVSNDASRPPSGQSYERDHRASRGPYAAAPGGGSRNVLGLDGSEYGYDERSGDSRKRSRNDMEVDTDRDRDREREFRYAGESLLPMQQHGASAARMGMDEGGYMDNRGSKRMHQVHDDRDRDGQMSAVRDEGPMDQDD</sequence>
<reference evidence="5" key="1">
    <citation type="journal article" date="2021" name="New Phytol.">
        <title>Evolutionary innovations through gain and loss of genes in the ectomycorrhizal Boletales.</title>
        <authorList>
            <person name="Wu G."/>
            <person name="Miyauchi S."/>
            <person name="Morin E."/>
            <person name="Kuo A."/>
            <person name="Drula E."/>
            <person name="Varga T."/>
            <person name="Kohler A."/>
            <person name="Feng B."/>
            <person name="Cao Y."/>
            <person name="Lipzen A."/>
            <person name="Daum C."/>
            <person name="Hundley H."/>
            <person name="Pangilinan J."/>
            <person name="Johnson J."/>
            <person name="Barry K."/>
            <person name="LaButti K."/>
            <person name="Ng V."/>
            <person name="Ahrendt S."/>
            <person name="Min B."/>
            <person name="Choi I.G."/>
            <person name="Park H."/>
            <person name="Plett J.M."/>
            <person name="Magnuson J."/>
            <person name="Spatafora J.W."/>
            <person name="Nagy L.G."/>
            <person name="Henrissat B."/>
            <person name="Grigoriev I.V."/>
            <person name="Yang Z.L."/>
            <person name="Xu J."/>
            <person name="Martin F.M."/>
        </authorList>
    </citation>
    <scope>NUCLEOTIDE SEQUENCE</scope>
    <source>
        <strain evidence="5">KKN 215</strain>
    </source>
</reference>
<comment type="subcellular location">
    <subcellularLocation>
        <location evidence="1">Nucleus</location>
    </subcellularLocation>
</comment>
<feature type="compositionally biased region" description="Basic and acidic residues" evidence="3">
    <location>
        <begin position="588"/>
        <end position="606"/>
    </location>
</feature>
<gene>
    <name evidence="5" type="ORF">BXZ70DRAFT_1078817</name>
</gene>
<evidence type="ECO:0000256" key="1">
    <source>
        <dbReference type="ARBA" id="ARBA00004123"/>
    </source>
</evidence>
<dbReference type="EMBL" id="JAEVFJ010000024">
    <property type="protein sequence ID" value="KAH8094852.1"/>
    <property type="molecule type" value="Genomic_DNA"/>
</dbReference>
<dbReference type="Proteomes" id="UP000813824">
    <property type="component" value="Unassembled WGS sequence"/>
</dbReference>
<feature type="compositionally biased region" description="Basic and acidic residues" evidence="3">
    <location>
        <begin position="521"/>
        <end position="552"/>
    </location>
</feature>
<organism evidence="5 6">
    <name type="scientific">Cristinia sonorae</name>
    <dbReference type="NCBI Taxonomy" id="1940300"/>
    <lineage>
        <taxon>Eukaryota</taxon>
        <taxon>Fungi</taxon>
        <taxon>Dikarya</taxon>
        <taxon>Basidiomycota</taxon>
        <taxon>Agaricomycotina</taxon>
        <taxon>Agaricomycetes</taxon>
        <taxon>Agaricomycetidae</taxon>
        <taxon>Agaricales</taxon>
        <taxon>Pleurotineae</taxon>
        <taxon>Stephanosporaceae</taxon>
        <taxon>Cristinia</taxon>
    </lineage>
</organism>
<dbReference type="Pfam" id="PF24245">
    <property type="entry name" value="INO80F"/>
    <property type="match status" value="1"/>
</dbReference>
<keyword evidence="2" id="KW-0539">Nucleus</keyword>
<feature type="compositionally biased region" description="Low complexity" evidence="3">
    <location>
        <begin position="383"/>
        <end position="393"/>
    </location>
</feature>
<proteinExistence type="predicted"/>
<feature type="compositionally biased region" description="Low complexity" evidence="3">
    <location>
        <begin position="29"/>
        <end position="42"/>
    </location>
</feature>
<keyword evidence="6" id="KW-1185">Reference proteome</keyword>
<evidence type="ECO:0000256" key="3">
    <source>
        <dbReference type="SAM" id="MobiDB-lite"/>
    </source>
</evidence>
<evidence type="ECO:0000313" key="6">
    <source>
        <dbReference type="Proteomes" id="UP000813824"/>
    </source>
</evidence>
<feature type="compositionally biased region" description="Low complexity" evidence="3">
    <location>
        <begin position="1"/>
        <end position="19"/>
    </location>
</feature>
<comment type="caution">
    <text evidence="5">The sequence shown here is derived from an EMBL/GenBank/DDBJ whole genome shotgun (WGS) entry which is preliminary data.</text>
</comment>
<evidence type="ECO:0000256" key="2">
    <source>
        <dbReference type="ARBA" id="ARBA00023242"/>
    </source>
</evidence>
<feature type="domain" description="INO80 complex subunit F" evidence="4">
    <location>
        <begin position="65"/>
        <end position="111"/>
    </location>
</feature>
<dbReference type="AlphaFoldDB" id="A0A8K0UJW3"/>
<feature type="compositionally biased region" description="Pro residues" evidence="3">
    <location>
        <begin position="214"/>
        <end position="231"/>
    </location>
</feature>
<feature type="region of interest" description="Disordered" evidence="3">
    <location>
        <begin position="445"/>
        <end position="612"/>
    </location>
</feature>
<dbReference type="GO" id="GO:0005634">
    <property type="term" value="C:nucleus"/>
    <property type="evidence" value="ECO:0007669"/>
    <property type="project" value="UniProtKB-SubCell"/>
</dbReference>
<feature type="compositionally biased region" description="Polar residues" evidence="3">
    <location>
        <begin position="473"/>
        <end position="488"/>
    </location>
</feature>
<feature type="region of interest" description="Disordered" evidence="3">
    <location>
        <begin position="1"/>
        <end position="68"/>
    </location>
</feature>
<protein>
    <recommendedName>
        <fullName evidence="4">INO80 complex subunit F domain-containing protein</fullName>
    </recommendedName>
</protein>
<feature type="compositionally biased region" description="Basic and acidic residues" evidence="3">
    <location>
        <begin position="347"/>
        <end position="368"/>
    </location>
</feature>
<evidence type="ECO:0000259" key="4">
    <source>
        <dbReference type="Pfam" id="PF24245"/>
    </source>
</evidence>
<feature type="compositionally biased region" description="Basic residues" evidence="3">
    <location>
        <begin position="290"/>
        <end position="306"/>
    </location>
</feature>
<feature type="region of interest" description="Disordered" evidence="3">
    <location>
        <begin position="179"/>
        <end position="414"/>
    </location>
</feature>
<evidence type="ECO:0000313" key="5">
    <source>
        <dbReference type="EMBL" id="KAH8094852.1"/>
    </source>
</evidence>